<dbReference type="SUPFAM" id="SSF52540">
    <property type="entry name" value="P-loop containing nucleoside triphosphate hydrolases"/>
    <property type="match status" value="1"/>
</dbReference>
<feature type="compositionally biased region" description="Polar residues" evidence="1">
    <location>
        <begin position="1"/>
        <end position="10"/>
    </location>
</feature>
<dbReference type="AlphaFoldDB" id="A0A9D3N422"/>
<feature type="region of interest" description="Disordered" evidence="1">
    <location>
        <begin position="1"/>
        <end position="21"/>
    </location>
</feature>
<dbReference type="InterPro" id="IPR027417">
    <property type="entry name" value="P-loop_NTPase"/>
</dbReference>
<protein>
    <recommendedName>
        <fullName evidence="2">G domain-containing protein</fullName>
    </recommendedName>
</protein>
<dbReference type="Gene3D" id="3.40.50.300">
    <property type="entry name" value="P-loop containing nucleotide triphosphate hydrolases"/>
    <property type="match status" value="1"/>
</dbReference>
<organism evidence="3 4">
    <name type="scientific">Hemibagrus wyckioides</name>
    <dbReference type="NCBI Taxonomy" id="337641"/>
    <lineage>
        <taxon>Eukaryota</taxon>
        <taxon>Metazoa</taxon>
        <taxon>Chordata</taxon>
        <taxon>Craniata</taxon>
        <taxon>Vertebrata</taxon>
        <taxon>Euteleostomi</taxon>
        <taxon>Actinopterygii</taxon>
        <taxon>Neopterygii</taxon>
        <taxon>Teleostei</taxon>
        <taxon>Ostariophysi</taxon>
        <taxon>Siluriformes</taxon>
        <taxon>Bagridae</taxon>
        <taxon>Hemibagrus</taxon>
    </lineage>
</organism>
<dbReference type="GO" id="GO:0005525">
    <property type="term" value="F:GTP binding"/>
    <property type="evidence" value="ECO:0007669"/>
    <property type="project" value="InterPro"/>
</dbReference>
<evidence type="ECO:0000259" key="2">
    <source>
        <dbReference type="Pfam" id="PF01926"/>
    </source>
</evidence>
<proteinExistence type="predicted"/>
<dbReference type="InterPro" id="IPR006073">
    <property type="entry name" value="GTP-bd"/>
</dbReference>
<name>A0A9D3N422_9TELE</name>
<dbReference type="GO" id="GO:0006955">
    <property type="term" value="P:immune response"/>
    <property type="evidence" value="ECO:0007669"/>
    <property type="project" value="TreeGrafter"/>
</dbReference>
<sequence length="282" mass="31620">MGKGMSTETRSSPDKRVPEPVELQRPWRIMDSGKDELLDFVREFKPSAEVLRILLYGPTGAGKSSFINSVQRLLLGRNAMSALENSNLTGTTFTKTLNIHKVKKGSDQSYPLEIVDIMGIEISEGGIKKEDIIQALEGHISDGYVFNSHTSIKKDDPKYKKEPTLCDKAHCLVCILPADTVSRMEDHICKVKEIREHASLLGIPQVIVMTKVDKACELVSKDLKKIYYSKKIKEKVVKCSNTVGIPLNAIYPVQNYSESITQDPDTDMLILTAMRDILNFFQ</sequence>
<accession>A0A9D3N422</accession>
<evidence type="ECO:0000313" key="4">
    <source>
        <dbReference type="Proteomes" id="UP000824219"/>
    </source>
</evidence>
<dbReference type="EMBL" id="JAHKSW010000026">
    <property type="protein sequence ID" value="KAG7315594.1"/>
    <property type="molecule type" value="Genomic_DNA"/>
</dbReference>
<comment type="caution">
    <text evidence="3">The sequence shown here is derived from an EMBL/GenBank/DDBJ whole genome shotgun (WGS) entry which is preliminary data.</text>
</comment>
<feature type="domain" description="G" evidence="2">
    <location>
        <begin position="52"/>
        <end position="145"/>
    </location>
</feature>
<gene>
    <name evidence="3" type="ORF">KOW79_020460</name>
</gene>
<keyword evidence="4" id="KW-1185">Reference proteome</keyword>
<dbReference type="CDD" id="cd00882">
    <property type="entry name" value="Ras_like_GTPase"/>
    <property type="match status" value="1"/>
</dbReference>
<dbReference type="Proteomes" id="UP000824219">
    <property type="component" value="Linkage Group LG26"/>
</dbReference>
<evidence type="ECO:0000256" key="1">
    <source>
        <dbReference type="SAM" id="MobiDB-lite"/>
    </source>
</evidence>
<dbReference type="PANTHER" id="PTHR14241:SF1">
    <property type="entry name" value="INTERFERON-INDUCED PROTEIN 44-RELATED"/>
    <property type="match status" value="1"/>
</dbReference>
<reference evidence="3 4" key="1">
    <citation type="submission" date="2021-06" db="EMBL/GenBank/DDBJ databases">
        <title>Chromosome-level genome assembly of the red-tail catfish (Hemibagrus wyckioides).</title>
        <authorList>
            <person name="Shao F."/>
        </authorList>
    </citation>
    <scope>NUCLEOTIDE SEQUENCE [LARGE SCALE GENOMIC DNA]</scope>
    <source>
        <strain evidence="3">EC202008001</strain>
        <tissue evidence="3">Blood</tissue>
    </source>
</reference>
<dbReference type="PANTHER" id="PTHR14241">
    <property type="entry name" value="INTERFERON-INDUCED PROTEIN 44"/>
    <property type="match status" value="1"/>
</dbReference>
<evidence type="ECO:0000313" key="3">
    <source>
        <dbReference type="EMBL" id="KAG7315594.1"/>
    </source>
</evidence>
<dbReference type="OrthoDB" id="25620at2759"/>
<dbReference type="Pfam" id="PF01926">
    <property type="entry name" value="MMR_HSR1"/>
    <property type="match status" value="1"/>
</dbReference>